<accession>A0AAU7UBD6</accession>
<dbReference type="GO" id="GO:0043709">
    <property type="term" value="P:cell adhesion involved in single-species biofilm formation"/>
    <property type="evidence" value="ECO:0007669"/>
    <property type="project" value="TreeGrafter"/>
</dbReference>
<gene>
    <name evidence="3" type="ORF">ABOD76_05770</name>
</gene>
<feature type="transmembrane region" description="Helical" evidence="1">
    <location>
        <begin position="56"/>
        <end position="74"/>
    </location>
</feature>
<keyword evidence="1" id="KW-1133">Transmembrane helix</keyword>
<feature type="transmembrane region" description="Helical" evidence="1">
    <location>
        <begin position="154"/>
        <end position="174"/>
    </location>
</feature>
<dbReference type="InterPro" id="IPR050469">
    <property type="entry name" value="Diguanylate_Cyclase"/>
</dbReference>
<dbReference type="PROSITE" id="PS50887">
    <property type="entry name" value="GGDEF"/>
    <property type="match status" value="1"/>
</dbReference>
<keyword evidence="1" id="KW-0472">Membrane</keyword>
<protein>
    <submittedName>
        <fullName evidence="3">GGDEF domain-containing protein</fullName>
        <ecNumber evidence="3">2.7.7.65</ecNumber>
    </submittedName>
</protein>
<dbReference type="GO" id="GO:0052621">
    <property type="term" value="F:diguanylate cyclase activity"/>
    <property type="evidence" value="ECO:0007669"/>
    <property type="project" value="UniProtKB-EC"/>
</dbReference>
<keyword evidence="3" id="KW-0808">Transferase</keyword>
<feature type="transmembrane region" description="Helical" evidence="1">
    <location>
        <begin position="24"/>
        <end position="44"/>
    </location>
</feature>
<dbReference type="PANTHER" id="PTHR45138">
    <property type="entry name" value="REGULATORY COMPONENTS OF SENSORY TRANSDUCTION SYSTEM"/>
    <property type="match status" value="1"/>
</dbReference>
<dbReference type="CDD" id="cd01949">
    <property type="entry name" value="GGDEF"/>
    <property type="match status" value="1"/>
</dbReference>
<evidence type="ECO:0000256" key="1">
    <source>
        <dbReference type="SAM" id="Phobius"/>
    </source>
</evidence>
<keyword evidence="3" id="KW-0548">Nucleotidyltransferase</keyword>
<dbReference type="InterPro" id="IPR043128">
    <property type="entry name" value="Rev_trsase/Diguanyl_cyclase"/>
</dbReference>
<dbReference type="KEGG" id="dsc:ABOD76_05770"/>
<feature type="transmembrane region" description="Helical" evidence="1">
    <location>
        <begin position="104"/>
        <end position="123"/>
    </location>
</feature>
<dbReference type="SMART" id="SM00267">
    <property type="entry name" value="GGDEF"/>
    <property type="match status" value="1"/>
</dbReference>
<dbReference type="SUPFAM" id="SSF55073">
    <property type="entry name" value="Nucleotide cyclase"/>
    <property type="match status" value="1"/>
</dbReference>
<organism evidence="3">
    <name type="scientific">Deinococcus sonorensis KR-87</name>
    <dbReference type="NCBI Taxonomy" id="694439"/>
    <lineage>
        <taxon>Bacteria</taxon>
        <taxon>Thermotogati</taxon>
        <taxon>Deinococcota</taxon>
        <taxon>Deinococci</taxon>
        <taxon>Deinococcales</taxon>
        <taxon>Deinococcaceae</taxon>
        <taxon>Deinococcus</taxon>
    </lineage>
</organism>
<dbReference type="AlphaFoldDB" id="A0AAU7UBD6"/>
<dbReference type="RefSeq" id="WP_350243853.1">
    <property type="nucleotide sequence ID" value="NZ_CP158299.1"/>
</dbReference>
<dbReference type="Gene3D" id="3.30.70.270">
    <property type="match status" value="1"/>
</dbReference>
<dbReference type="GO" id="GO:0005886">
    <property type="term" value="C:plasma membrane"/>
    <property type="evidence" value="ECO:0007669"/>
    <property type="project" value="TreeGrafter"/>
</dbReference>
<proteinExistence type="predicted"/>
<dbReference type="InterPro" id="IPR000160">
    <property type="entry name" value="GGDEF_dom"/>
</dbReference>
<name>A0AAU7UBD6_9DEIO</name>
<dbReference type="EMBL" id="CP158299">
    <property type="protein sequence ID" value="XBV85811.1"/>
    <property type="molecule type" value="Genomic_DNA"/>
</dbReference>
<dbReference type="FunFam" id="3.30.70.270:FF:000001">
    <property type="entry name" value="Diguanylate cyclase domain protein"/>
    <property type="match status" value="1"/>
</dbReference>
<feature type="domain" description="GGDEF" evidence="2">
    <location>
        <begin position="225"/>
        <end position="349"/>
    </location>
</feature>
<reference evidence="3" key="1">
    <citation type="submission" date="2024-06" db="EMBL/GenBank/DDBJ databases">
        <title>Draft Genome Sequence of Deinococcus sonorensis Type Strain KR-87, a Biofilm Producing Representative of the Genus Deinococcus.</title>
        <authorList>
            <person name="Boren L.S."/>
            <person name="Grosso R.A."/>
            <person name="Hugenberg-Cox A.N."/>
            <person name="Hill J.T.E."/>
            <person name="Albert C.M."/>
            <person name="Tuohy J.M."/>
        </authorList>
    </citation>
    <scope>NUCLEOTIDE SEQUENCE</scope>
    <source>
        <strain evidence="3">KR-87</strain>
    </source>
</reference>
<keyword evidence="1" id="KW-0812">Transmembrane</keyword>
<feature type="transmembrane region" description="Helical" evidence="1">
    <location>
        <begin position="130"/>
        <end position="148"/>
    </location>
</feature>
<dbReference type="Pfam" id="PF00990">
    <property type="entry name" value="GGDEF"/>
    <property type="match status" value="1"/>
</dbReference>
<dbReference type="PANTHER" id="PTHR45138:SF9">
    <property type="entry name" value="DIGUANYLATE CYCLASE DGCM-RELATED"/>
    <property type="match status" value="1"/>
</dbReference>
<evidence type="ECO:0000313" key="3">
    <source>
        <dbReference type="EMBL" id="XBV85811.1"/>
    </source>
</evidence>
<dbReference type="GO" id="GO:1902201">
    <property type="term" value="P:negative regulation of bacterial-type flagellum-dependent cell motility"/>
    <property type="evidence" value="ECO:0007669"/>
    <property type="project" value="TreeGrafter"/>
</dbReference>
<sequence>MSAPSSTDASADQLATTIERGRRLLLLLTAGGYLLFLLSLRVLLPGVPLRPLSAEMLTGYVALLGSVLVSIPGINLRLLTLILLLLTVVLLFTQFRSALTTHEWPLAALSWLPLMIVLAYALLGWRLGGLVVALGVVGVGVAAALSRAGGELIFSLWLSSFFVLLVLGLMGLLVTRFIEERIETAYRDSERLQAARMDSLTGTLGRAAIQEALQDGLAYAEQGRGPLSLVVCDLDNFKTINDRHGHNIGDEVLRLAARRLRRNLGRNDQMGRWGGEEFLVVLPGVSKTDALAIAERLRREIAAAPLAGLNVTVSLGVSAWRLGDTVSTIFERADQAMYEAKAAGRNLVR</sequence>
<dbReference type="InterPro" id="IPR029787">
    <property type="entry name" value="Nucleotide_cyclase"/>
</dbReference>
<dbReference type="NCBIfam" id="TIGR00254">
    <property type="entry name" value="GGDEF"/>
    <property type="match status" value="1"/>
</dbReference>
<dbReference type="EC" id="2.7.7.65" evidence="3"/>
<evidence type="ECO:0000259" key="2">
    <source>
        <dbReference type="PROSITE" id="PS50887"/>
    </source>
</evidence>